<reference evidence="1 2" key="1">
    <citation type="submission" date="2021-06" db="EMBL/GenBank/DDBJ databases">
        <title>Bacillus sp. RD4P76, an endophyte from a halophyte.</title>
        <authorList>
            <person name="Sun J.-Q."/>
        </authorList>
    </citation>
    <scope>NUCLEOTIDE SEQUENCE [LARGE SCALE GENOMIC DNA]</scope>
    <source>
        <strain evidence="1 2">JCM 17098</strain>
    </source>
</reference>
<proteinExistence type="predicted"/>
<protein>
    <submittedName>
        <fullName evidence="1">Uncharacterized protein</fullName>
    </submittedName>
</protein>
<evidence type="ECO:0000313" key="1">
    <source>
        <dbReference type="EMBL" id="MBU9721216.1"/>
    </source>
</evidence>
<organism evidence="1 2">
    <name type="scientific">Evansella alkalicola</name>
    <dbReference type="NCBI Taxonomy" id="745819"/>
    <lineage>
        <taxon>Bacteria</taxon>
        <taxon>Bacillati</taxon>
        <taxon>Bacillota</taxon>
        <taxon>Bacilli</taxon>
        <taxon>Bacillales</taxon>
        <taxon>Bacillaceae</taxon>
        <taxon>Evansella</taxon>
    </lineage>
</organism>
<dbReference type="Proteomes" id="UP000790580">
    <property type="component" value="Unassembled WGS sequence"/>
</dbReference>
<name>A0ABS6JT13_9BACI</name>
<comment type="caution">
    <text evidence="1">The sequence shown here is derived from an EMBL/GenBank/DDBJ whole genome shotgun (WGS) entry which is preliminary data.</text>
</comment>
<gene>
    <name evidence="1" type="ORF">KS407_07110</name>
</gene>
<sequence>MWMALIFGLAIVMIIVTIISSIKEKKAKQLEPDDEGTECKTCNKMIPSDFDKALCPHCKNFIT</sequence>
<accession>A0ABS6JT13</accession>
<dbReference type="EMBL" id="JAHQCR010000031">
    <property type="protein sequence ID" value="MBU9721216.1"/>
    <property type="molecule type" value="Genomic_DNA"/>
</dbReference>
<keyword evidence="2" id="KW-1185">Reference proteome</keyword>
<dbReference type="RefSeq" id="WP_088075298.1">
    <property type="nucleotide sequence ID" value="NZ_JAHQCR010000031.1"/>
</dbReference>
<evidence type="ECO:0000313" key="2">
    <source>
        <dbReference type="Proteomes" id="UP000790580"/>
    </source>
</evidence>